<accession>A0AAV4TLJ2</accession>
<protein>
    <submittedName>
        <fullName evidence="1">Uncharacterized protein</fullName>
    </submittedName>
</protein>
<dbReference type="AlphaFoldDB" id="A0AAV4TLJ2"/>
<gene>
    <name evidence="1" type="ORF">CEXT_292031</name>
</gene>
<name>A0AAV4TLJ2_CAEEX</name>
<evidence type="ECO:0000313" key="1">
    <source>
        <dbReference type="EMBL" id="GIY46990.1"/>
    </source>
</evidence>
<evidence type="ECO:0000313" key="2">
    <source>
        <dbReference type="Proteomes" id="UP001054945"/>
    </source>
</evidence>
<sequence length="127" mass="13746">MFKYRKSGLPLPTSGGGGGGPRGCYTSLNLVQPQQVLRPVNQAGKTKSGKFIVEQCQLMMPNHFASPGIYSISYQPTSAPFTPFVIVSNAHPFFAKGGHPRQTSGPRGESGSGSYGWEMQLCRCTRY</sequence>
<comment type="caution">
    <text evidence="1">The sequence shown here is derived from an EMBL/GenBank/DDBJ whole genome shotgun (WGS) entry which is preliminary data.</text>
</comment>
<organism evidence="1 2">
    <name type="scientific">Caerostris extrusa</name>
    <name type="common">Bark spider</name>
    <name type="synonym">Caerostris bankana</name>
    <dbReference type="NCBI Taxonomy" id="172846"/>
    <lineage>
        <taxon>Eukaryota</taxon>
        <taxon>Metazoa</taxon>
        <taxon>Ecdysozoa</taxon>
        <taxon>Arthropoda</taxon>
        <taxon>Chelicerata</taxon>
        <taxon>Arachnida</taxon>
        <taxon>Araneae</taxon>
        <taxon>Araneomorphae</taxon>
        <taxon>Entelegynae</taxon>
        <taxon>Araneoidea</taxon>
        <taxon>Araneidae</taxon>
        <taxon>Caerostris</taxon>
    </lineage>
</organism>
<dbReference type="Proteomes" id="UP001054945">
    <property type="component" value="Unassembled WGS sequence"/>
</dbReference>
<proteinExistence type="predicted"/>
<dbReference type="EMBL" id="BPLR01011511">
    <property type="protein sequence ID" value="GIY46990.1"/>
    <property type="molecule type" value="Genomic_DNA"/>
</dbReference>
<keyword evidence="2" id="KW-1185">Reference proteome</keyword>
<reference evidence="1 2" key="1">
    <citation type="submission" date="2021-06" db="EMBL/GenBank/DDBJ databases">
        <title>Caerostris extrusa draft genome.</title>
        <authorList>
            <person name="Kono N."/>
            <person name="Arakawa K."/>
        </authorList>
    </citation>
    <scope>NUCLEOTIDE SEQUENCE [LARGE SCALE GENOMIC DNA]</scope>
</reference>